<evidence type="ECO:0000256" key="2">
    <source>
        <dbReference type="ARBA" id="ARBA00022803"/>
    </source>
</evidence>
<dbReference type="PROSITE" id="PS50005">
    <property type="entry name" value="TPR"/>
    <property type="match status" value="3"/>
</dbReference>
<dbReference type="Pfam" id="PF13181">
    <property type="entry name" value="TPR_8"/>
    <property type="match status" value="2"/>
</dbReference>
<evidence type="ECO:0000256" key="3">
    <source>
        <dbReference type="PROSITE-ProRule" id="PRU00339"/>
    </source>
</evidence>
<feature type="repeat" description="TPR" evidence="3">
    <location>
        <begin position="69"/>
        <end position="102"/>
    </location>
</feature>
<dbReference type="InterPro" id="IPR052346">
    <property type="entry name" value="O-mannosyl-transferase_TMTC"/>
</dbReference>
<proteinExistence type="predicted"/>
<name>A0A2A1KA84_STAHA</name>
<dbReference type="STRING" id="1283.ShL2_01181"/>
<evidence type="ECO:0000313" key="4">
    <source>
        <dbReference type="EMBL" id="PPJ75475.1"/>
    </source>
</evidence>
<sequence length="224" mass="25889">MITKQDTIYEWIQNGQLEDALKALFQNIEEEPNTIENYINAGIVLADINEIEKAERFFQRAITIDDKNGAVYYNLANLYYDQGKYRDAIKLYQLASKYNMDKIDTNYMIGMSFNQLDAPKESLPYFMTAAELDKNQDAEVQFQYGLALCHLEMFNQAINQLKIVLDIDSKHVDALYNLGLATYMDTDDLDLAMSYFDKAISIDPNHLLSQHAKKTFEAIKNEEE</sequence>
<dbReference type="Gene3D" id="1.25.40.10">
    <property type="entry name" value="Tetratricopeptide repeat domain"/>
    <property type="match status" value="1"/>
</dbReference>
<dbReference type="GO" id="GO:0035269">
    <property type="term" value="P:protein O-linked glycosylation via mannose"/>
    <property type="evidence" value="ECO:0007669"/>
    <property type="project" value="TreeGrafter"/>
</dbReference>
<dbReference type="EMBL" id="PGWX01000266">
    <property type="protein sequence ID" value="PPJ75475.1"/>
    <property type="molecule type" value="Genomic_DNA"/>
</dbReference>
<dbReference type="PANTHER" id="PTHR44227">
    <property type="match status" value="1"/>
</dbReference>
<dbReference type="SUPFAM" id="SSF48452">
    <property type="entry name" value="TPR-like"/>
    <property type="match status" value="1"/>
</dbReference>
<feature type="repeat" description="TPR" evidence="3">
    <location>
        <begin position="173"/>
        <end position="206"/>
    </location>
</feature>
<keyword evidence="2 3" id="KW-0802">TPR repeat</keyword>
<dbReference type="AlphaFoldDB" id="A0A2A1KA84"/>
<accession>A0A2A1KA84</accession>
<dbReference type="GO" id="GO:0000030">
    <property type="term" value="F:mannosyltransferase activity"/>
    <property type="evidence" value="ECO:0007669"/>
    <property type="project" value="TreeGrafter"/>
</dbReference>
<dbReference type="GO" id="GO:0030968">
    <property type="term" value="P:endoplasmic reticulum unfolded protein response"/>
    <property type="evidence" value="ECO:0007669"/>
    <property type="project" value="TreeGrafter"/>
</dbReference>
<dbReference type="InterPro" id="IPR019734">
    <property type="entry name" value="TPR_rpt"/>
</dbReference>
<protein>
    <recommendedName>
        <fullName evidence="6">Tetratricopeptide repeat protein</fullName>
    </recommendedName>
</protein>
<organism evidence="4 5">
    <name type="scientific">Staphylococcus haemolyticus</name>
    <dbReference type="NCBI Taxonomy" id="1283"/>
    <lineage>
        <taxon>Bacteria</taxon>
        <taxon>Bacillati</taxon>
        <taxon>Bacillota</taxon>
        <taxon>Bacilli</taxon>
        <taxon>Bacillales</taxon>
        <taxon>Staphylococcaceae</taxon>
        <taxon>Staphylococcus</taxon>
    </lineage>
</organism>
<comment type="caution">
    <text evidence="4">The sequence shown here is derived from an EMBL/GenBank/DDBJ whole genome shotgun (WGS) entry which is preliminary data.</text>
</comment>
<keyword evidence="1" id="KW-0677">Repeat</keyword>
<dbReference type="PANTHER" id="PTHR44227:SF3">
    <property type="entry name" value="PROTEIN O-MANNOSYL-TRANSFERASE TMTC4"/>
    <property type="match status" value="1"/>
</dbReference>
<evidence type="ECO:0000256" key="1">
    <source>
        <dbReference type="ARBA" id="ARBA00022737"/>
    </source>
</evidence>
<reference evidence="4 5" key="1">
    <citation type="submission" date="2017-11" db="EMBL/GenBank/DDBJ databases">
        <authorList>
            <person name="Founou R.C."/>
            <person name="Founou L."/>
            <person name="Allam M."/>
            <person name="Ismail A."/>
            <person name="Essack S.Y."/>
        </authorList>
    </citation>
    <scope>NUCLEOTIDE SEQUENCE [LARGE SCALE GENOMIC DNA]</scope>
    <source>
        <strain evidence="4 5">G811N2B1</strain>
    </source>
</reference>
<evidence type="ECO:0008006" key="6">
    <source>
        <dbReference type="Google" id="ProtNLM"/>
    </source>
</evidence>
<dbReference type="Proteomes" id="UP000238153">
    <property type="component" value="Unassembled WGS sequence"/>
</dbReference>
<dbReference type="InterPro" id="IPR011990">
    <property type="entry name" value="TPR-like_helical_dom_sf"/>
</dbReference>
<dbReference type="SMART" id="SM00028">
    <property type="entry name" value="TPR"/>
    <property type="match status" value="5"/>
</dbReference>
<gene>
    <name evidence="4" type="ORF">CV019_05845</name>
</gene>
<feature type="repeat" description="TPR" evidence="3">
    <location>
        <begin position="35"/>
        <end position="68"/>
    </location>
</feature>
<dbReference type="Pfam" id="PF14559">
    <property type="entry name" value="TPR_19"/>
    <property type="match status" value="1"/>
</dbReference>
<evidence type="ECO:0000313" key="5">
    <source>
        <dbReference type="Proteomes" id="UP000238153"/>
    </source>
</evidence>